<sequence length="188" mass="21438">MNLIKTSLEGVYIIEPAVYSDVRGYFFESYNRNVFEKAGVNYTFVQDNQSKSSYGTIRGIHFQKGEFAQAKLVRALQGTVLDVVVDLRKGSPTFGQHVAVELSENNYRQLLIPRGFGHGFSVLSETAVFSYKCDNFYAPSHEGSIRFDDPELAIDWHVDMNKALLSDKDQSAPDFRTYCQFPVFWYSI</sequence>
<dbReference type="EMBL" id="CP098248">
    <property type="protein sequence ID" value="WAV96519.1"/>
    <property type="molecule type" value="Genomic_DNA"/>
</dbReference>
<comment type="function">
    <text evidence="2 7">Catalyzes the epimerization of the C3' and C5'positions of dTDP-6-deoxy-D-xylo-4-hexulose, forming dTDP-6-deoxy-L-lyxo-4-hexulose.</text>
</comment>
<feature type="site" description="Participates in a stacking interaction with the thymidine ring of dTDP-4-oxo-6-deoxyglucose" evidence="6">
    <location>
        <position position="137"/>
    </location>
</feature>
<name>A0A9E9LAI7_9BURK</name>
<dbReference type="GO" id="GO:0005829">
    <property type="term" value="C:cytosol"/>
    <property type="evidence" value="ECO:0007669"/>
    <property type="project" value="TreeGrafter"/>
</dbReference>
<dbReference type="NCBIfam" id="TIGR01221">
    <property type="entry name" value="rmlC"/>
    <property type="match status" value="1"/>
</dbReference>
<dbReference type="Proteomes" id="UP001164794">
    <property type="component" value="Chromosome"/>
</dbReference>
<dbReference type="EMBL" id="CP098251">
    <property type="protein sequence ID" value="WAV90771.1"/>
    <property type="molecule type" value="Genomic_DNA"/>
</dbReference>
<evidence type="ECO:0000256" key="4">
    <source>
        <dbReference type="ARBA" id="ARBA00019595"/>
    </source>
</evidence>
<organism evidence="8">
    <name type="scientific">Oxalobacter aliiformigenes</name>
    <dbReference type="NCBI Taxonomy" id="2946593"/>
    <lineage>
        <taxon>Bacteria</taxon>
        <taxon>Pseudomonadati</taxon>
        <taxon>Pseudomonadota</taxon>
        <taxon>Betaproteobacteria</taxon>
        <taxon>Burkholderiales</taxon>
        <taxon>Oxalobacteraceae</taxon>
        <taxon>Oxalobacter</taxon>
    </lineage>
</organism>
<dbReference type="RefSeq" id="WP_269263997.1">
    <property type="nucleotide sequence ID" value="NZ_CP098248.1"/>
</dbReference>
<evidence type="ECO:0000256" key="1">
    <source>
        <dbReference type="ARBA" id="ARBA00001298"/>
    </source>
</evidence>
<dbReference type="InterPro" id="IPR000888">
    <property type="entry name" value="RmlC-like"/>
</dbReference>
<dbReference type="InterPro" id="IPR011051">
    <property type="entry name" value="RmlC_Cupin_sf"/>
</dbReference>
<dbReference type="GO" id="GO:0000271">
    <property type="term" value="P:polysaccharide biosynthetic process"/>
    <property type="evidence" value="ECO:0007669"/>
    <property type="project" value="TreeGrafter"/>
</dbReference>
<dbReference type="Gene3D" id="2.60.120.10">
    <property type="entry name" value="Jelly Rolls"/>
    <property type="match status" value="1"/>
</dbReference>
<accession>A0A9E9LAI7</accession>
<keyword evidence="10" id="KW-1185">Reference proteome</keyword>
<dbReference type="GO" id="GO:0019305">
    <property type="term" value="P:dTDP-rhamnose biosynthetic process"/>
    <property type="evidence" value="ECO:0007669"/>
    <property type="project" value="UniProtKB-UniRule"/>
</dbReference>
<comment type="similarity">
    <text evidence="7">Belongs to the dTDP-4-dehydrorhamnose 3,5-epimerase family.</text>
</comment>
<protein>
    <recommendedName>
        <fullName evidence="4 7">dTDP-4-dehydrorhamnose 3,5-epimerase</fullName>
        <ecNumber evidence="3 7">5.1.3.13</ecNumber>
    </recommendedName>
    <alternativeName>
        <fullName evidence="7">Thymidine diphospho-4-keto-rhamnose 3,5-epimerase</fullName>
    </alternativeName>
</protein>
<feature type="active site" description="Proton acceptor" evidence="5">
    <location>
        <position position="61"/>
    </location>
</feature>
<dbReference type="AlphaFoldDB" id="A0A9E9LAI7"/>
<dbReference type="SUPFAM" id="SSF51182">
    <property type="entry name" value="RmlC-like cupins"/>
    <property type="match status" value="1"/>
</dbReference>
<dbReference type="PANTHER" id="PTHR21047:SF2">
    <property type="entry name" value="THYMIDINE DIPHOSPHO-4-KETO-RHAMNOSE 3,5-EPIMERASE"/>
    <property type="match status" value="1"/>
</dbReference>
<reference evidence="9" key="1">
    <citation type="journal article" date="2022" name="Front. Microbiol.">
        <title>New perspectives on an old grouping: The genomic and phenotypic variability of Oxalobacter formigenes and the implications for calcium oxalate stone prevention.</title>
        <authorList>
            <person name="Chmiel J.A."/>
            <person name="Carr C."/>
            <person name="Stuivenberg G.A."/>
            <person name="Venema R."/>
            <person name="Chanyi R.M."/>
            <person name="Al K.F."/>
            <person name="Giguere D."/>
            <person name="Say H."/>
            <person name="Akouris P.P."/>
            <person name="Dominguez Romero S.A."/>
            <person name="Kwong A."/>
            <person name="Tai V."/>
            <person name="Koval S.F."/>
            <person name="Razvi H."/>
            <person name="Bjazevic J."/>
            <person name="Burton J.P."/>
        </authorList>
    </citation>
    <scope>NUCLEOTIDE SEQUENCE</scope>
    <source>
        <strain evidence="9">HOxNP-1</strain>
    </source>
</reference>
<evidence type="ECO:0000256" key="7">
    <source>
        <dbReference type="RuleBase" id="RU364069"/>
    </source>
</evidence>
<keyword evidence="7 8" id="KW-0413">Isomerase</keyword>
<dbReference type="InterPro" id="IPR014710">
    <property type="entry name" value="RmlC-like_jellyroll"/>
</dbReference>
<comment type="subunit">
    <text evidence="7">Homodimer.</text>
</comment>
<evidence type="ECO:0000256" key="3">
    <source>
        <dbReference type="ARBA" id="ARBA00012098"/>
    </source>
</evidence>
<dbReference type="CDD" id="cd00438">
    <property type="entry name" value="cupin_RmlC"/>
    <property type="match status" value="1"/>
</dbReference>
<comment type="catalytic activity">
    <reaction evidence="1 7">
        <text>dTDP-4-dehydro-6-deoxy-alpha-D-glucose = dTDP-4-dehydro-beta-L-rhamnose</text>
        <dbReference type="Rhea" id="RHEA:16969"/>
        <dbReference type="ChEBI" id="CHEBI:57649"/>
        <dbReference type="ChEBI" id="CHEBI:62830"/>
        <dbReference type="EC" id="5.1.3.13"/>
    </reaction>
</comment>
<dbReference type="Pfam" id="PF00908">
    <property type="entry name" value="dTDP_sugar_isom"/>
    <property type="match status" value="1"/>
</dbReference>
<reference evidence="8" key="2">
    <citation type="journal article" date="2022" name="Front. Microbiol.">
        <title>New perspectives on an old grouping: The genomic and phenotypic variability of Oxalobacter formigenes and the implications for calcium oxalate stone prevention.</title>
        <authorList>
            <person name="Chmiel J.A."/>
            <person name="Carr C."/>
            <person name="Stuivenberg G.A."/>
            <person name="Venema R."/>
            <person name="Chanyi R.M."/>
            <person name="Al K.F."/>
            <person name="Giguere D."/>
            <person name="Say H."/>
            <person name="Akouris P.P."/>
            <person name="Dominguez Romero S.A."/>
            <person name="Kwong A."/>
            <person name="Tai V."/>
            <person name="Koval S.F."/>
            <person name="Razvi H."/>
            <person name="Bjazevic J."/>
            <person name="Burton J.P."/>
        </authorList>
    </citation>
    <scope>NUCLEOTIDE SEQUENCE</scope>
    <source>
        <strain evidence="8">OxK</strain>
    </source>
</reference>
<evidence type="ECO:0000313" key="8">
    <source>
        <dbReference type="EMBL" id="WAV90771.1"/>
    </source>
</evidence>
<dbReference type="GO" id="GO:0008830">
    <property type="term" value="F:dTDP-4-dehydrorhamnose 3,5-epimerase activity"/>
    <property type="evidence" value="ECO:0007669"/>
    <property type="project" value="UniProtKB-UniRule"/>
</dbReference>
<dbReference type="Proteomes" id="UP001164819">
    <property type="component" value="Chromosome"/>
</dbReference>
<feature type="active site" description="Proton donor" evidence="5">
    <location>
        <position position="131"/>
    </location>
</feature>
<dbReference type="EC" id="5.1.3.13" evidence="3 7"/>
<proteinExistence type="inferred from homology"/>
<evidence type="ECO:0000256" key="5">
    <source>
        <dbReference type="PIRSR" id="PIRSR600888-1"/>
    </source>
</evidence>
<comment type="pathway">
    <text evidence="7">Carbohydrate biosynthesis; dTDP-L-rhamnose biosynthesis.</text>
</comment>
<evidence type="ECO:0000313" key="10">
    <source>
        <dbReference type="Proteomes" id="UP001164794"/>
    </source>
</evidence>
<evidence type="ECO:0000256" key="6">
    <source>
        <dbReference type="PIRSR" id="PIRSR600888-3"/>
    </source>
</evidence>
<dbReference type="PANTHER" id="PTHR21047">
    <property type="entry name" value="DTDP-6-DEOXY-D-GLUCOSE-3,5 EPIMERASE"/>
    <property type="match status" value="1"/>
</dbReference>
<gene>
    <name evidence="8" type="primary">rfbC</name>
    <name evidence="9" type="ORF">NB645_06690</name>
    <name evidence="8" type="ORF">NB646_07950</name>
</gene>
<evidence type="ECO:0000313" key="9">
    <source>
        <dbReference type="EMBL" id="WAV96519.1"/>
    </source>
</evidence>
<evidence type="ECO:0000256" key="2">
    <source>
        <dbReference type="ARBA" id="ARBA00001997"/>
    </source>
</evidence>